<keyword evidence="2" id="KW-1185">Reference proteome</keyword>
<dbReference type="Proteomes" id="UP000477722">
    <property type="component" value="Unassembled WGS sequence"/>
</dbReference>
<sequence>MKALGRHFDIGSAIVPVDLATAANTGHRLHLKNYGGVAIVGYLATGTAAENPTFDVREHDAASGGTSQDLDVVDTYYVKSEATLDGDETWTANTQTAASEVTDTDWDDANEVLVVMEVDSTQLSDGFEWISVNVADPGTAHVGCAFYVMYDLAVQRAPENLAQPNA</sequence>
<name>A0A6G4WTJ0_9ACTN</name>
<dbReference type="EMBL" id="JAAKZZ010000063">
    <property type="protein sequence ID" value="NGO68525.1"/>
    <property type="molecule type" value="Genomic_DNA"/>
</dbReference>
<organism evidence="1 2">
    <name type="scientific">Streptomyces boncukensis</name>
    <dbReference type="NCBI Taxonomy" id="2711219"/>
    <lineage>
        <taxon>Bacteria</taxon>
        <taxon>Bacillati</taxon>
        <taxon>Actinomycetota</taxon>
        <taxon>Actinomycetes</taxon>
        <taxon>Kitasatosporales</taxon>
        <taxon>Streptomycetaceae</taxon>
        <taxon>Streptomyces</taxon>
    </lineage>
</organism>
<comment type="caution">
    <text evidence="1">The sequence shown here is derived from an EMBL/GenBank/DDBJ whole genome shotgun (WGS) entry which is preliminary data.</text>
</comment>
<dbReference type="RefSeq" id="WP_165298228.1">
    <property type="nucleotide sequence ID" value="NZ_JAAKZZ010000063.1"/>
</dbReference>
<evidence type="ECO:0000313" key="2">
    <source>
        <dbReference type="Proteomes" id="UP000477722"/>
    </source>
</evidence>
<reference evidence="1 2" key="1">
    <citation type="submission" date="2020-02" db="EMBL/GenBank/DDBJ databases">
        <title>Whole-genome analyses of novel actinobacteria.</title>
        <authorList>
            <person name="Sahin N."/>
            <person name="Tatar D."/>
        </authorList>
    </citation>
    <scope>NUCLEOTIDE SEQUENCE [LARGE SCALE GENOMIC DNA]</scope>
    <source>
        <strain evidence="1 2">SB3404</strain>
    </source>
</reference>
<evidence type="ECO:0000313" key="1">
    <source>
        <dbReference type="EMBL" id="NGO68525.1"/>
    </source>
</evidence>
<gene>
    <name evidence="1" type="ORF">G5C65_09185</name>
</gene>
<dbReference type="AlphaFoldDB" id="A0A6G4WTJ0"/>
<accession>A0A6G4WTJ0</accession>
<proteinExistence type="predicted"/>
<protein>
    <submittedName>
        <fullName evidence="1">Uncharacterized protein</fullName>
    </submittedName>
</protein>